<sequence>MSIKYYFHKRNVPNSVDRRNKLIALAYQAARDLKLNPQAVLIRSDAHDTTIINGIRGRDPKGMHVTLCYKNQDQLDKHRHVACHAYVDDKVNLGFKEATLAKEKPDSTPKHKKTAPVWPGMDDLWVAPEIEYGDLPDEERRGINSGRGTLPCVKLVGGQDAKVGGQVKGGGQVKAGGQVKVGGQDVKVGGQDVNFVSTTGAKSRRSRRSRGRARSRGSQGGAG</sequence>
<accession>A0A8H4PSB0</accession>
<proteinExistence type="predicted"/>
<reference evidence="2 3" key="1">
    <citation type="journal article" date="2020" name="Genome Biol. Evol.">
        <title>A new high-quality draft genome assembly of the Chinese cordyceps Ophiocordyceps sinensis.</title>
        <authorList>
            <person name="Shu R."/>
            <person name="Zhang J."/>
            <person name="Meng Q."/>
            <person name="Zhang H."/>
            <person name="Zhou G."/>
            <person name="Li M."/>
            <person name="Wu P."/>
            <person name="Zhao Y."/>
            <person name="Chen C."/>
            <person name="Qin Q."/>
        </authorList>
    </citation>
    <scope>NUCLEOTIDE SEQUENCE [LARGE SCALE GENOMIC DNA]</scope>
    <source>
        <strain evidence="2 3">IOZ07</strain>
    </source>
</reference>
<dbReference type="OrthoDB" id="4955540at2759"/>
<name>A0A8H4PSB0_9HYPO</name>
<feature type="compositionally biased region" description="Low complexity" evidence="1">
    <location>
        <begin position="182"/>
        <end position="193"/>
    </location>
</feature>
<evidence type="ECO:0000313" key="2">
    <source>
        <dbReference type="EMBL" id="KAF4509446.1"/>
    </source>
</evidence>
<evidence type="ECO:0000256" key="1">
    <source>
        <dbReference type="SAM" id="MobiDB-lite"/>
    </source>
</evidence>
<protein>
    <submittedName>
        <fullName evidence="2">Uncharacterized protein</fullName>
    </submittedName>
</protein>
<comment type="caution">
    <text evidence="2">The sequence shown here is derived from an EMBL/GenBank/DDBJ whole genome shotgun (WGS) entry which is preliminary data.</text>
</comment>
<keyword evidence="3" id="KW-1185">Reference proteome</keyword>
<dbReference type="AlphaFoldDB" id="A0A8H4PSB0"/>
<dbReference type="Proteomes" id="UP000557566">
    <property type="component" value="Unassembled WGS sequence"/>
</dbReference>
<evidence type="ECO:0000313" key="3">
    <source>
        <dbReference type="Proteomes" id="UP000557566"/>
    </source>
</evidence>
<gene>
    <name evidence="2" type="ORF">G6O67_003620</name>
</gene>
<dbReference type="EMBL" id="JAAVMX010000004">
    <property type="protein sequence ID" value="KAF4509446.1"/>
    <property type="molecule type" value="Genomic_DNA"/>
</dbReference>
<organism evidence="2 3">
    <name type="scientific">Ophiocordyceps sinensis</name>
    <dbReference type="NCBI Taxonomy" id="72228"/>
    <lineage>
        <taxon>Eukaryota</taxon>
        <taxon>Fungi</taxon>
        <taxon>Dikarya</taxon>
        <taxon>Ascomycota</taxon>
        <taxon>Pezizomycotina</taxon>
        <taxon>Sordariomycetes</taxon>
        <taxon>Hypocreomycetidae</taxon>
        <taxon>Hypocreales</taxon>
        <taxon>Ophiocordycipitaceae</taxon>
        <taxon>Ophiocordyceps</taxon>
    </lineage>
</organism>
<feature type="compositionally biased region" description="Basic residues" evidence="1">
    <location>
        <begin position="202"/>
        <end position="215"/>
    </location>
</feature>
<feature type="region of interest" description="Disordered" evidence="1">
    <location>
        <begin position="182"/>
        <end position="223"/>
    </location>
</feature>